<name>Q6IKJ4_DROME</name>
<protein>
    <submittedName>
        <fullName evidence="1">HDC12287</fullName>
    </submittedName>
</protein>
<dbReference type="AlphaFoldDB" id="Q6IKJ4"/>
<dbReference type="EMBL" id="BK002372">
    <property type="protein sequence ID" value="DAA03878.1"/>
    <property type="molecule type" value="Genomic_DNA"/>
</dbReference>
<sequence length="122" mass="14022">MYFTYNDYQTKDCIGRICLSSFAFETPLRNPVSHWTIAGAFERSRRQCNVHFALATLHLSDFKLRPSRRMALVMMVLANASVAGVQTGSSPNQRTKSQRVHLAKKQVKQSIFQIPCWQYLSH</sequence>
<organism evidence="1">
    <name type="scientific">Drosophila melanogaster</name>
    <name type="common">Fruit fly</name>
    <dbReference type="NCBI Taxonomy" id="7227"/>
    <lineage>
        <taxon>Eukaryota</taxon>
        <taxon>Metazoa</taxon>
        <taxon>Ecdysozoa</taxon>
        <taxon>Arthropoda</taxon>
        <taxon>Hexapoda</taxon>
        <taxon>Insecta</taxon>
        <taxon>Pterygota</taxon>
        <taxon>Neoptera</taxon>
        <taxon>Endopterygota</taxon>
        <taxon>Diptera</taxon>
        <taxon>Brachycera</taxon>
        <taxon>Muscomorpha</taxon>
        <taxon>Ephydroidea</taxon>
        <taxon>Drosophilidae</taxon>
        <taxon>Drosophila</taxon>
        <taxon>Sophophora</taxon>
    </lineage>
</organism>
<accession>Q6IKJ4</accession>
<proteinExistence type="predicted"/>
<evidence type="ECO:0000313" key="1">
    <source>
        <dbReference type="EMBL" id="DAA03878.1"/>
    </source>
</evidence>
<gene>
    <name evidence="1" type="ORF">HDC12287</name>
</gene>
<reference evidence="1" key="1">
    <citation type="journal article" date="2003" name="Genome Biol.">
        <title>An integrated gene annotation and transcriptional profiling approach towards the full gene content of the Drosophila genome.</title>
        <authorList>
            <person name="Hild M."/>
            <person name="Beckmann B."/>
            <person name="Haas S.A."/>
            <person name="Koch B."/>
            <person name="Solovyev V."/>
            <person name="Busold C."/>
            <person name="Fellenberg K."/>
            <person name="Boutros M."/>
            <person name="Vingron M."/>
            <person name="Sauer F."/>
            <person name="Hoheisel J.D."/>
            <person name="Paro R."/>
        </authorList>
    </citation>
    <scope>NUCLEOTIDE SEQUENCE</scope>
</reference>